<dbReference type="PANTHER" id="PTHR43588">
    <property type="entry name" value="COBALT-PRECORRIN-8 METHYLMUTASE"/>
    <property type="match status" value="1"/>
</dbReference>
<proteinExistence type="inferred from homology"/>
<dbReference type="UniPathway" id="UPA00148"/>
<dbReference type="STRING" id="926567.TheveDRAFT_0074"/>
<evidence type="ECO:0000256" key="1">
    <source>
        <dbReference type="ARBA" id="ARBA00004953"/>
    </source>
</evidence>
<dbReference type="InterPro" id="IPR036588">
    <property type="entry name" value="CobH/CbiC_sf"/>
</dbReference>
<evidence type="ECO:0000313" key="7">
    <source>
        <dbReference type="Proteomes" id="UP000005730"/>
    </source>
</evidence>
<dbReference type="RefSeq" id="WP_006582755.1">
    <property type="nucleotide sequence ID" value="NZ_CM001377.1"/>
</dbReference>
<organism evidence="6 7">
    <name type="scientific">Thermanaerovibrio velox DSM 12556</name>
    <dbReference type="NCBI Taxonomy" id="926567"/>
    <lineage>
        <taxon>Bacteria</taxon>
        <taxon>Thermotogati</taxon>
        <taxon>Synergistota</taxon>
        <taxon>Synergistia</taxon>
        <taxon>Synergistales</taxon>
        <taxon>Synergistaceae</taxon>
        <taxon>Thermanaerovibrio</taxon>
    </lineage>
</organism>
<name>H0UMY4_9BACT</name>
<evidence type="ECO:0000256" key="4">
    <source>
        <dbReference type="ARBA" id="ARBA00023235"/>
    </source>
</evidence>
<evidence type="ECO:0000259" key="5">
    <source>
        <dbReference type="Pfam" id="PF02570"/>
    </source>
</evidence>
<gene>
    <name evidence="6" type="ORF">TheveDRAFT_0074</name>
</gene>
<evidence type="ECO:0000256" key="2">
    <source>
        <dbReference type="ARBA" id="ARBA00009774"/>
    </source>
</evidence>
<dbReference type="GO" id="GO:0016993">
    <property type="term" value="F:precorrin-8X methylmutase activity"/>
    <property type="evidence" value="ECO:0007669"/>
    <property type="project" value="InterPro"/>
</dbReference>
<accession>H0UMY4</accession>
<protein>
    <submittedName>
        <fullName evidence="6">Precorrin isomerase</fullName>
    </submittedName>
</protein>
<feature type="domain" description="Cobalamin biosynthesis precorrin-8X methylmutase CobH/CbiC" evidence="5">
    <location>
        <begin position="12"/>
        <end position="202"/>
    </location>
</feature>
<evidence type="ECO:0000313" key="6">
    <source>
        <dbReference type="EMBL" id="EHM09263.1"/>
    </source>
</evidence>
<dbReference type="GO" id="GO:0009236">
    <property type="term" value="P:cobalamin biosynthetic process"/>
    <property type="evidence" value="ECO:0007669"/>
    <property type="project" value="UniProtKB-UniPathway"/>
</dbReference>
<dbReference type="EMBL" id="CM001377">
    <property type="protein sequence ID" value="EHM09263.1"/>
    <property type="molecule type" value="Genomic_DNA"/>
</dbReference>
<dbReference type="eggNOG" id="COG2082">
    <property type="taxonomic scope" value="Bacteria"/>
</dbReference>
<keyword evidence="7" id="KW-1185">Reference proteome</keyword>
<dbReference type="PANTHER" id="PTHR43588:SF1">
    <property type="entry name" value="COBALT-PRECORRIN-8 METHYLMUTASE"/>
    <property type="match status" value="1"/>
</dbReference>
<evidence type="ECO:0000256" key="3">
    <source>
        <dbReference type="ARBA" id="ARBA00022573"/>
    </source>
</evidence>
<dbReference type="Proteomes" id="UP000005730">
    <property type="component" value="Chromosome"/>
</dbReference>
<dbReference type="SUPFAM" id="SSF63965">
    <property type="entry name" value="Precorrin-8X methylmutase CbiC/CobH"/>
    <property type="match status" value="1"/>
</dbReference>
<dbReference type="OrthoDB" id="9780708at2"/>
<dbReference type="Gene3D" id="3.40.50.10230">
    <property type="entry name" value="Cobalamin biosynthesis CobH/CbiC, precorrin-8X methylmutase"/>
    <property type="match status" value="1"/>
</dbReference>
<dbReference type="Pfam" id="PF02570">
    <property type="entry name" value="CbiC"/>
    <property type="match status" value="1"/>
</dbReference>
<dbReference type="HOGENOM" id="CLU_084703_1_1_0"/>
<keyword evidence="3" id="KW-0169">Cobalamin biosynthesis</keyword>
<reference evidence="6 7" key="1">
    <citation type="submission" date="2011-10" db="EMBL/GenBank/DDBJ databases">
        <title>The Noncontiguous Finished genome of Thermanaerovibrio velox DSM 12556.</title>
        <authorList>
            <consortium name="US DOE Joint Genome Institute (JGI-PGF)"/>
            <person name="Lucas S."/>
            <person name="Copeland A."/>
            <person name="Lapidus A."/>
            <person name="Glavina del Rio T."/>
            <person name="Dalin E."/>
            <person name="Tice H."/>
            <person name="Bruce D."/>
            <person name="Goodwin L."/>
            <person name="Pitluck S."/>
            <person name="Peters L."/>
            <person name="Mikhailova N."/>
            <person name="Teshima H."/>
            <person name="Kyrpides N."/>
            <person name="Mavromatis K."/>
            <person name="Ivanova N."/>
            <person name="Markowitz V."/>
            <person name="Cheng J.-F."/>
            <person name="Hugenholtz P."/>
            <person name="Woyke T."/>
            <person name="Wu D."/>
            <person name="Spring S."/>
            <person name="Brambilla E.-M."/>
            <person name="Klenk H.-P."/>
            <person name="Eisen J.A."/>
        </authorList>
    </citation>
    <scope>NUCLEOTIDE SEQUENCE [LARGE SCALE GENOMIC DNA]</scope>
    <source>
        <strain evidence="6 7">DSM 12556</strain>
    </source>
</reference>
<dbReference type="AlphaFoldDB" id="H0UMY4"/>
<comment type="pathway">
    <text evidence="1">Cofactor biosynthesis; adenosylcobalamin biosynthesis.</text>
</comment>
<keyword evidence="4 6" id="KW-0413">Isomerase</keyword>
<comment type="similarity">
    <text evidence="2">Belongs to the CobH/CbiC family.</text>
</comment>
<dbReference type="InterPro" id="IPR003722">
    <property type="entry name" value="Cbl_synth_CobH/CbiC"/>
</dbReference>
<sequence length="211" mass="22765">MPLNYDRNPASIERKSLYLIRQVLGSYSIEPSLMPIAERVVHAGADFSLGSLVSASPDWLEHAKVALKDSKVFCDVDMVRSGLSRSLLSKLHLDPVCLIHQECTSAASAREGITRAMASVDRASQMGIRVFAFGNAPTGLFRLLELVEQGFEPLFVVAFPVGFVGAAESKELLLKSGVPCVSLRGPRGGSNLCAAAFNAVMRLCLEGEDRL</sequence>